<reference key="1">
    <citation type="submission" date="2007-01" db="EMBL/GenBank/DDBJ databases">
        <title>The Genome Sequence of Puccinia graminis f. sp. tritici Strain CRL 75-36-700-3.</title>
        <authorList>
            <consortium name="The Broad Institute Genome Sequencing Platform"/>
            <person name="Birren B."/>
            <person name="Lander E."/>
            <person name="Galagan J."/>
            <person name="Nusbaum C."/>
            <person name="Devon K."/>
            <person name="Cuomo C."/>
            <person name="Jaffe D."/>
            <person name="Butler J."/>
            <person name="Alvarez P."/>
            <person name="Gnerre S."/>
            <person name="Grabherr M."/>
            <person name="Mauceli E."/>
            <person name="Brockman W."/>
            <person name="Young S."/>
            <person name="LaButti K."/>
            <person name="Sykes S."/>
            <person name="DeCaprio D."/>
            <person name="Crawford M."/>
            <person name="Koehrsen M."/>
            <person name="Engels R."/>
            <person name="Montgomery P."/>
            <person name="Pearson M."/>
            <person name="Howarth C."/>
            <person name="Larson L."/>
            <person name="White J."/>
            <person name="Zeng Q."/>
            <person name="Kodira C."/>
            <person name="Yandava C."/>
            <person name="Alvarado L."/>
            <person name="O'Leary S."/>
            <person name="Szabo L."/>
            <person name="Dean R."/>
            <person name="Schein J."/>
        </authorList>
    </citation>
    <scope>NUCLEOTIDE SEQUENCE</scope>
    <source>
        <strain>CRL 75-36-700-3</strain>
    </source>
</reference>
<organism evidence="2 3">
    <name type="scientific">Puccinia graminis f. sp. tritici (strain CRL 75-36-700-3 / race SCCL)</name>
    <name type="common">Black stem rust fungus</name>
    <dbReference type="NCBI Taxonomy" id="418459"/>
    <lineage>
        <taxon>Eukaryota</taxon>
        <taxon>Fungi</taxon>
        <taxon>Dikarya</taxon>
        <taxon>Basidiomycota</taxon>
        <taxon>Pucciniomycotina</taxon>
        <taxon>Pucciniomycetes</taxon>
        <taxon>Pucciniales</taxon>
        <taxon>Pucciniaceae</taxon>
        <taxon>Puccinia</taxon>
    </lineage>
</organism>
<evidence type="ECO:0000313" key="3">
    <source>
        <dbReference type="Proteomes" id="UP000008783"/>
    </source>
</evidence>
<keyword evidence="3" id="KW-1185">Reference proteome</keyword>
<dbReference type="EMBL" id="DS178352">
    <property type="protein sequence ID" value="EFP91793.1"/>
    <property type="molecule type" value="Genomic_DNA"/>
</dbReference>
<evidence type="ECO:0000313" key="2">
    <source>
        <dbReference type="EMBL" id="EFP91793.1"/>
    </source>
</evidence>
<accession>E3L5G8</accession>
<dbReference type="eggNOG" id="KOG2262">
    <property type="taxonomic scope" value="Eukaryota"/>
</dbReference>
<dbReference type="GeneID" id="10531737"/>
<dbReference type="VEuPathDB" id="FungiDB:PGTG_17793"/>
<dbReference type="HOGENOM" id="CLU_1897255_0_0_1"/>
<dbReference type="InParanoid" id="E3L5G8"/>
<protein>
    <submittedName>
        <fullName evidence="2">Uncharacterized protein</fullName>
    </submittedName>
</protein>
<feature type="region of interest" description="Disordered" evidence="1">
    <location>
        <begin position="1"/>
        <end position="35"/>
    </location>
</feature>
<gene>
    <name evidence="2" type="ORF">PGTG_17793</name>
</gene>
<name>E3L5G8_PUCGT</name>
<proteinExistence type="predicted"/>
<feature type="compositionally biased region" description="Basic and acidic residues" evidence="1">
    <location>
        <begin position="1"/>
        <end position="19"/>
    </location>
</feature>
<dbReference type="Proteomes" id="UP000008783">
    <property type="component" value="Unassembled WGS sequence"/>
</dbReference>
<evidence type="ECO:0000256" key="1">
    <source>
        <dbReference type="SAM" id="MobiDB-lite"/>
    </source>
</evidence>
<sequence>MGPPSEKVDKDVSWPDDSHPAAAVLPVLPHQPRATPPVQKDVQVAGFRGLAPGQQLPQLRASQARAPPQIKGQPQDVLVEHPRDVPPKHPTDGQEVFEGRLLQKLYIQKNIPCGVSEPPPTQHLGIFLATSGCH</sequence>
<dbReference type="AlphaFoldDB" id="E3L5G8"/>
<reference evidence="3" key="2">
    <citation type="journal article" date="2011" name="Proc. Natl. Acad. Sci. U.S.A.">
        <title>Obligate biotrophy features unraveled by the genomic analysis of rust fungi.</title>
        <authorList>
            <person name="Duplessis S."/>
            <person name="Cuomo C.A."/>
            <person name="Lin Y.-C."/>
            <person name="Aerts A."/>
            <person name="Tisserant E."/>
            <person name="Veneault-Fourrey C."/>
            <person name="Joly D.L."/>
            <person name="Hacquard S."/>
            <person name="Amselem J."/>
            <person name="Cantarel B.L."/>
            <person name="Chiu R."/>
            <person name="Coutinho P.M."/>
            <person name="Feau N."/>
            <person name="Field M."/>
            <person name="Frey P."/>
            <person name="Gelhaye E."/>
            <person name="Goldberg J."/>
            <person name="Grabherr M.G."/>
            <person name="Kodira C.D."/>
            <person name="Kohler A."/>
            <person name="Kuees U."/>
            <person name="Lindquist E.A."/>
            <person name="Lucas S.M."/>
            <person name="Mago R."/>
            <person name="Mauceli E."/>
            <person name="Morin E."/>
            <person name="Murat C."/>
            <person name="Pangilinan J.L."/>
            <person name="Park R."/>
            <person name="Pearson M."/>
            <person name="Quesneville H."/>
            <person name="Rouhier N."/>
            <person name="Sakthikumar S."/>
            <person name="Salamov A.A."/>
            <person name="Schmutz J."/>
            <person name="Selles B."/>
            <person name="Shapiro H."/>
            <person name="Tanguay P."/>
            <person name="Tuskan G.A."/>
            <person name="Henrissat B."/>
            <person name="Van de Peer Y."/>
            <person name="Rouze P."/>
            <person name="Ellis J.G."/>
            <person name="Dodds P.N."/>
            <person name="Schein J.E."/>
            <person name="Zhong S."/>
            <person name="Hamelin R.C."/>
            <person name="Grigoriev I.V."/>
            <person name="Szabo L.J."/>
            <person name="Martin F."/>
        </authorList>
    </citation>
    <scope>NUCLEOTIDE SEQUENCE [LARGE SCALE GENOMIC DNA]</scope>
    <source>
        <strain evidence="3">CRL 75-36-700-3 / race SCCL</strain>
    </source>
</reference>
<dbReference type="RefSeq" id="XP_003336212.1">
    <property type="nucleotide sequence ID" value="XM_003336164.2"/>
</dbReference>
<dbReference type="KEGG" id="pgr:PGTG_17793"/>